<name>A0A3G3BWB7_9CAUD</name>
<evidence type="ECO:0000256" key="3">
    <source>
        <dbReference type="SAM" id="MobiDB-lite"/>
    </source>
</evidence>
<feature type="domain" description="Phage tail tape measure protein" evidence="5">
    <location>
        <begin position="108"/>
        <end position="306"/>
    </location>
</feature>
<feature type="compositionally biased region" description="Polar residues" evidence="3">
    <location>
        <begin position="1116"/>
        <end position="1126"/>
    </location>
</feature>
<keyword evidence="4" id="KW-0472">Membrane</keyword>
<feature type="transmembrane region" description="Helical" evidence="4">
    <location>
        <begin position="822"/>
        <end position="848"/>
    </location>
</feature>
<feature type="transmembrane region" description="Helical" evidence="4">
    <location>
        <begin position="399"/>
        <end position="424"/>
    </location>
</feature>
<dbReference type="EMBL" id="MH884509">
    <property type="protein sequence ID" value="AYP68450.1"/>
    <property type="molecule type" value="Genomic_DNA"/>
</dbReference>
<feature type="transmembrane region" description="Helical" evidence="4">
    <location>
        <begin position="855"/>
        <end position="875"/>
    </location>
</feature>
<proteinExistence type="predicted"/>
<dbReference type="GO" id="GO:0098003">
    <property type="term" value="P:viral tail assembly"/>
    <property type="evidence" value="ECO:0007669"/>
    <property type="project" value="UniProtKB-KW"/>
</dbReference>
<organism evidence="6 7">
    <name type="scientific">Bacillus phage vB_BboS-125</name>
    <dbReference type="NCBI Taxonomy" id="2419618"/>
    <lineage>
        <taxon>Viruses</taxon>
        <taxon>Duplodnaviria</taxon>
        <taxon>Heunggongvirae</taxon>
        <taxon>Uroviricota</taxon>
        <taxon>Caudoviricetes</taxon>
        <taxon>Elmenteitavirus</taxon>
        <taxon>Elmenteitavirus ev125</taxon>
    </lineage>
</organism>
<evidence type="ECO:0000259" key="5">
    <source>
        <dbReference type="Pfam" id="PF10145"/>
    </source>
</evidence>
<gene>
    <name evidence="6" type="ORF">BboS125_00081</name>
</gene>
<evidence type="ECO:0000256" key="2">
    <source>
        <dbReference type="ARBA" id="ARBA00022612"/>
    </source>
</evidence>
<sequence>MGSEFVMGARFELDDEFSQPMSEMSRASQEFQQSLDGSSGTISKLNEGFISSGKTMQSWGATASKAITAPLMGIGTAAVWTTATFDDSMSKVSALTGATGDDFDALRSKALELGSTTAHSASAAADAMGYLGLAGFDTNEILEATPAMLSLASAASMDLATSADIVSDTMSAFQMEASRAGEAADIFAKIQATANTDVMGLGEAMKYAGAAANAAGMDLAQTSAVMGVLADSGIKGSMAGTTFTSMLSDMRKNAENGALSVGDMSISIYDAQGNMRDLGRIMADVETATQGMNGATRDAAMANIFGEQAMKGANIMLATGADRYLELEEAAYGSAGAAAEMAETMEDNIGGAMRSMKSAVEGFMISIGDELKEYVQMGAQFVSRLALAFTNLDPSIRRIIVIMGVVAAAIGPVLAVLGTLSVVIGTIGVPVAAAVVAVGALIAVLVSMYSTSEKFRKTVQDTFKAIGDSILAFWSILRGVYQLITGSTTAGIETLFGTGLDGSQVMGLVRFAAGVQDVIATIRQLGQIAAGVFQLFTGSTTAGLETLFGAGLDSSQVMGIVRVVAQIQDTFIQLGNIARTAFQNVVQGIATIWQATQPVRAALVENVVAAFFWLVETVPPLLQQLGQAITTVFTWAVENVLPVVEMLGQGIITAFLWLAEQIPPLLTTLGDFVTNIWARVYETAVPILQMLWRFITQGFQLLVETLVPVVQMLWQVLTTVWATIQDHVLPLVLNIVEMIISFFQLLVTFLTPILMFIWGLIVDVWSMVLEFIVPFMQNLLDTIIGTWTRIWEATGPLLNSLVEGITGIFDSLRVFFETWWPLIYGIFTVAWGIIRGIISAVLPVITAIIQGGFQFIMTVISSIWSMISGIIQVAWSLISGLIQTGLRILSGDWAGAWDAMLGMLSGVWDGIVTFFGGLKDLFFESGKAIINTLVDGIKAVAMAPYNAVKGIFDSVRNLLPFSDAKEGPLSSLTSSGESIITTIGDGIGNMKGYLGKKLEGALEAARRFLPFSDAKKGPFSDLTASGGSIISTLAEGLTKKEGILAAAMAGAFALMPAAPEAAVGMSFSAGDTPNFNVEAVPEFHSILNVATLFDNADAPEYSGTTAVTGKQDINPAGTTGSGSSYNSRSVTIEQLNVEVNAADGQDPEEIADEVIERLYEKVTEADEVLGNTDKGDLL</sequence>
<evidence type="ECO:0000256" key="1">
    <source>
        <dbReference type="ARBA" id="ARBA00022465"/>
    </source>
</evidence>
<dbReference type="SUPFAM" id="SSF48371">
    <property type="entry name" value="ARM repeat"/>
    <property type="match status" value="1"/>
</dbReference>
<keyword evidence="4" id="KW-0812">Transmembrane</keyword>
<dbReference type="PANTHER" id="PTHR37813">
    <property type="entry name" value="FELS-2 PROPHAGE PROTEIN"/>
    <property type="match status" value="1"/>
</dbReference>
<evidence type="ECO:0000313" key="7">
    <source>
        <dbReference type="Proteomes" id="UP000275028"/>
    </source>
</evidence>
<keyword evidence="1" id="KW-1245">Viral tail assembly</keyword>
<protein>
    <submittedName>
        <fullName evidence="6">Tail tape measure protein</fullName>
    </submittedName>
</protein>
<feature type="region of interest" description="Disordered" evidence="3">
    <location>
        <begin position="1103"/>
        <end position="1126"/>
    </location>
</feature>
<feature type="transmembrane region" description="Helical" evidence="4">
    <location>
        <begin position="430"/>
        <end position="449"/>
    </location>
</feature>
<dbReference type="InterPro" id="IPR010090">
    <property type="entry name" value="Phage_tape_meas"/>
</dbReference>
<accession>A0A3G3BWB7</accession>
<dbReference type="Pfam" id="PF10145">
    <property type="entry name" value="PhageMin_Tail"/>
    <property type="match status" value="1"/>
</dbReference>
<dbReference type="NCBIfam" id="TIGR01760">
    <property type="entry name" value="tape_meas_TP901"/>
    <property type="match status" value="1"/>
</dbReference>
<reference evidence="6 7" key="1">
    <citation type="submission" date="2018-09" db="EMBL/GenBank/DDBJ databases">
        <title>Comparative Genomic Analysis of Eight Novel Haloalkaliphilic Bacteriophages from Lake Elmenteita, Kenya.</title>
        <authorList>
            <person name="Akhwale J.K."/>
        </authorList>
    </citation>
    <scope>NUCLEOTIDE SEQUENCE [LARGE SCALE GENOMIC DNA]</scope>
</reference>
<keyword evidence="4" id="KW-1133">Transmembrane helix</keyword>
<dbReference type="PANTHER" id="PTHR37813:SF1">
    <property type="entry name" value="FELS-2 PROPHAGE PROTEIN"/>
    <property type="match status" value="1"/>
</dbReference>
<dbReference type="Proteomes" id="UP000275028">
    <property type="component" value="Segment"/>
</dbReference>
<dbReference type="InterPro" id="IPR016024">
    <property type="entry name" value="ARM-type_fold"/>
</dbReference>
<keyword evidence="7" id="KW-1185">Reference proteome</keyword>
<evidence type="ECO:0000313" key="6">
    <source>
        <dbReference type="EMBL" id="AYP68450.1"/>
    </source>
</evidence>
<evidence type="ECO:0000256" key="4">
    <source>
        <dbReference type="SAM" id="Phobius"/>
    </source>
</evidence>
<keyword evidence="2" id="KW-1188">Viral release from host cell</keyword>